<dbReference type="InterPro" id="IPR008929">
    <property type="entry name" value="Chondroitin_lyas"/>
</dbReference>
<dbReference type="SUPFAM" id="SSF48230">
    <property type="entry name" value="Chondroitin AC/alginate lyase"/>
    <property type="match status" value="1"/>
</dbReference>
<keyword evidence="5" id="KW-1185">Reference proteome</keyword>
<dbReference type="RefSeq" id="WP_044058195.1">
    <property type="nucleotide sequence ID" value="NZ_CBCSKJ010000007.1"/>
</dbReference>
<sequence length="379" mass="44074">MKTILSTVLLTFFFLIFVLPITSYAKNTVNPSILNTHIELERLRFVNQTQDGSVKRALRQLYSSQYADIERPYKALEVVEIAARESTPHEEQFKGDAHSARAYALMWRITQEKAYREKALEIIKGWAFTFKDFKVIKGYRPQKYLESAWVIPIWISALDMLNRNAEGWSATDEKQFESFITKLHRYSRKAHRDNNWGTSAMLADISYAVYMQDDQLYYQQLKKFRYYLAKLTNPNGTLNADYLSDPWHPQYTIIGLLHTAEVADNQGDRLFNITFPNEKVPRLQKVLAHFTSLFTGELENPKGLKKGNYKGAHNNKQGYQIAFNAYSKGKFEQPWVKQLVDSWNPSNTSPLFMMWDRITHAPEIVGSNMLNNEKLVIDN</sequence>
<dbReference type="eggNOG" id="COG3210">
    <property type="taxonomic scope" value="Bacteria"/>
</dbReference>
<evidence type="ECO:0000256" key="1">
    <source>
        <dbReference type="ARBA" id="ARBA00022729"/>
    </source>
</evidence>
<evidence type="ECO:0000256" key="2">
    <source>
        <dbReference type="ARBA" id="ARBA00023239"/>
    </source>
</evidence>
<dbReference type="EMBL" id="CP008849">
    <property type="protein sequence ID" value="AIG00175.1"/>
    <property type="molecule type" value="Genomic_DNA"/>
</dbReference>
<organism evidence="4 5">
    <name type="scientific">Alteromonas australica</name>
    <dbReference type="NCBI Taxonomy" id="589873"/>
    <lineage>
        <taxon>Bacteria</taxon>
        <taxon>Pseudomonadati</taxon>
        <taxon>Pseudomonadota</taxon>
        <taxon>Gammaproteobacteria</taxon>
        <taxon>Alteromonadales</taxon>
        <taxon>Alteromonadaceae</taxon>
        <taxon>Alteromonas/Salinimonas group</taxon>
        <taxon>Alteromonas</taxon>
    </lineage>
</organism>
<reference evidence="4 5" key="1">
    <citation type="submission" date="2014-06" db="EMBL/GenBank/DDBJ databases">
        <title>Genomes of Alteromonas australica, a world apart.</title>
        <authorList>
            <person name="Gonzaga A."/>
            <person name="Lopez-Perez M."/>
            <person name="Rodriguez-Valera F."/>
        </authorList>
    </citation>
    <scope>NUCLEOTIDE SEQUENCE [LARGE SCALE GENOMIC DNA]</scope>
    <source>
        <strain evidence="4 5">H 17</strain>
    </source>
</reference>
<accession>A0A075NZW7</accession>
<dbReference type="Gene3D" id="1.50.10.100">
    <property type="entry name" value="Chondroitin AC/alginate lyase"/>
    <property type="match status" value="1"/>
</dbReference>
<dbReference type="InterPro" id="IPR008397">
    <property type="entry name" value="Alginate_lyase_dom"/>
</dbReference>
<dbReference type="Proteomes" id="UP000056090">
    <property type="component" value="Chromosome"/>
</dbReference>
<keyword evidence="1" id="KW-0732">Signal</keyword>
<gene>
    <name evidence="4" type="ORF">EP13_16625</name>
</gene>
<evidence type="ECO:0000313" key="5">
    <source>
        <dbReference type="Proteomes" id="UP000056090"/>
    </source>
</evidence>
<dbReference type="GeneID" id="78256509"/>
<protein>
    <recommendedName>
        <fullName evidence="3">Alginate lyase domain-containing protein</fullName>
    </recommendedName>
</protein>
<feature type="domain" description="Alginate lyase" evidence="3">
    <location>
        <begin position="83"/>
        <end position="278"/>
    </location>
</feature>
<proteinExistence type="predicted"/>
<dbReference type="Pfam" id="PF05426">
    <property type="entry name" value="Alginate_lyase"/>
    <property type="match status" value="1"/>
</dbReference>
<keyword evidence="2" id="KW-0456">Lyase</keyword>
<dbReference type="AlphaFoldDB" id="A0A075NZW7"/>
<name>A0A075NZW7_9ALTE</name>
<dbReference type="GO" id="GO:0016829">
    <property type="term" value="F:lyase activity"/>
    <property type="evidence" value="ECO:0007669"/>
    <property type="project" value="UniProtKB-KW"/>
</dbReference>
<dbReference type="KEGG" id="aal:EP13_16625"/>
<evidence type="ECO:0000313" key="4">
    <source>
        <dbReference type="EMBL" id="AIG00175.1"/>
    </source>
</evidence>
<dbReference type="GO" id="GO:0042597">
    <property type="term" value="C:periplasmic space"/>
    <property type="evidence" value="ECO:0007669"/>
    <property type="project" value="InterPro"/>
</dbReference>
<evidence type="ECO:0000259" key="3">
    <source>
        <dbReference type="Pfam" id="PF05426"/>
    </source>
</evidence>